<gene>
    <name evidence="3" type="primary">Necator_chrX.g22050</name>
    <name evidence="3" type="ORF">RB195_021889</name>
</gene>
<sequence length="408" mass="45712">MLSIRWPFLLCGFQLCGASCKGGVGEGNRKRLEGLESCSIHHVPPPPHFQSNYWRSWQEGVDNSVQGTTHMHESTHFDVANSLALSPVEPASLCSYGRPAENTNGSIHRSPSPPPYFQPNYWRPWQKGETSSVQKIAHTHGSTHFETANSMPPLPLEPAPQSSHNLLAERTKKSAHRFPPRASVQPTWKSREEVHSFRGNTHAKASSDFESVDSLAHWAVKPAPLCSPHRHVERAKKSPRRFPPRASVQSNWNLWQEVDSFRGNTHTQASSHFESADSLAPLGVEHAPLCSHHRHVECPKYAFKKNFLHESAKHLILTILAHVDWSEKGTGPGWVLFAEILAAFIIFFQDLSSNTTGDCGRKKSVSIPTTAASVFEPTQWWNPSVCSLPREDPSQDKCLLPLRQRPQR</sequence>
<proteinExistence type="predicted"/>
<feature type="signal peptide" evidence="2">
    <location>
        <begin position="1"/>
        <end position="18"/>
    </location>
</feature>
<organism evidence="3 4">
    <name type="scientific">Necator americanus</name>
    <name type="common">Human hookworm</name>
    <dbReference type="NCBI Taxonomy" id="51031"/>
    <lineage>
        <taxon>Eukaryota</taxon>
        <taxon>Metazoa</taxon>
        <taxon>Ecdysozoa</taxon>
        <taxon>Nematoda</taxon>
        <taxon>Chromadorea</taxon>
        <taxon>Rhabditida</taxon>
        <taxon>Rhabditina</taxon>
        <taxon>Rhabditomorpha</taxon>
        <taxon>Strongyloidea</taxon>
        <taxon>Ancylostomatidae</taxon>
        <taxon>Bunostominae</taxon>
        <taxon>Necator</taxon>
    </lineage>
</organism>
<accession>A0ABR1ED21</accession>
<feature type="chain" id="PRO_5046385857" evidence="2">
    <location>
        <begin position="19"/>
        <end position="408"/>
    </location>
</feature>
<protein>
    <submittedName>
        <fullName evidence="3">Uncharacterized protein</fullName>
    </submittedName>
</protein>
<reference evidence="3 4" key="1">
    <citation type="submission" date="2023-08" db="EMBL/GenBank/DDBJ databases">
        <title>A Necator americanus chromosomal reference genome.</title>
        <authorList>
            <person name="Ilik V."/>
            <person name="Petrzelkova K.J."/>
            <person name="Pardy F."/>
            <person name="Fuh T."/>
            <person name="Niatou-Singa F.S."/>
            <person name="Gouil Q."/>
            <person name="Baker L."/>
            <person name="Ritchie M.E."/>
            <person name="Jex A.R."/>
            <person name="Gazzola D."/>
            <person name="Li H."/>
            <person name="Toshio Fujiwara R."/>
            <person name="Zhan B."/>
            <person name="Aroian R.V."/>
            <person name="Pafco B."/>
            <person name="Schwarz E.M."/>
        </authorList>
    </citation>
    <scope>NUCLEOTIDE SEQUENCE [LARGE SCALE GENOMIC DNA]</scope>
    <source>
        <strain evidence="3 4">Aroian</strain>
        <tissue evidence="3">Whole animal</tissue>
    </source>
</reference>
<keyword evidence="4" id="KW-1185">Reference proteome</keyword>
<dbReference type="EMBL" id="JAVFWL010000006">
    <property type="protein sequence ID" value="KAK6760594.1"/>
    <property type="molecule type" value="Genomic_DNA"/>
</dbReference>
<evidence type="ECO:0000313" key="4">
    <source>
        <dbReference type="Proteomes" id="UP001303046"/>
    </source>
</evidence>
<evidence type="ECO:0000256" key="2">
    <source>
        <dbReference type="SAM" id="SignalP"/>
    </source>
</evidence>
<evidence type="ECO:0000256" key="1">
    <source>
        <dbReference type="SAM" id="MobiDB-lite"/>
    </source>
</evidence>
<feature type="region of interest" description="Disordered" evidence="1">
    <location>
        <begin position="171"/>
        <end position="191"/>
    </location>
</feature>
<name>A0ABR1ED21_NECAM</name>
<comment type="caution">
    <text evidence="3">The sequence shown here is derived from an EMBL/GenBank/DDBJ whole genome shotgun (WGS) entry which is preliminary data.</text>
</comment>
<dbReference type="Proteomes" id="UP001303046">
    <property type="component" value="Unassembled WGS sequence"/>
</dbReference>
<evidence type="ECO:0000313" key="3">
    <source>
        <dbReference type="EMBL" id="KAK6760594.1"/>
    </source>
</evidence>
<keyword evidence="2" id="KW-0732">Signal</keyword>